<dbReference type="RefSeq" id="WP_281928186.1">
    <property type="nucleotide sequence ID" value="NZ_AP027142.1"/>
</dbReference>
<evidence type="ECO:0008006" key="3">
    <source>
        <dbReference type="Google" id="ProtNLM"/>
    </source>
</evidence>
<name>A0ABM8EAF8_9HYPH</name>
<sequence>MLLIDDLLAAPMRGLLFVLEKIDEAARQEREAEERAIMAELSELYRALETGALTEAEFDAREGKLLTRLDSLQGKGGADVNS</sequence>
<organism evidence="1 2">
    <name type="scientific">Methylocystis iwaonis</name>
    <dbReference type="NCBI Taxonomy" id="2885079"/>
    <lineage>
        <taxon>Bacteria</taxon>
        <taxon>Pseudomonadati</taxon>
        <taxon>Pseudomonadota</taxon>
        <taxon>Alphaproteobacteria</taxon>
        <taxon>Hyphomicrobiales</taxon>
        <taxon>Methylocystaceae</taxon>
        <taxon>Methylocystis</taxon>
    </lineage>
</organism>
<dbReference type="InterPro" id="IPR007804">
    <property type="entry name" value="GvpG"/>
</dbReference>
<dbReference type="Pfam" id="PF05120">
    <property type="entry name" value="GvpG"/>
    <property type="match status" value="1"/>
</dbReference>
<gene>
    <name evidence="1" type="ORF">SS37A_24380</name>
</gene>
<proteinExistence type="predicted"/>
<dbReference type="EMBL" id="AP027142">
    <property type="protein sequence ID" value="BDV34909.1"/>
    <property type="molecule type" value="Genomic_DNA"/>
</dbReference>
<reference evidence="1 2" key="1">
    <citation type="journal article" date="2023" name="Int. J. Syst. Evol. Microbiol.">
        <title>Methylocystis iwaonis sp. nov., a type II methane-oxidizing bacterium from surface soil of a rice paddy field in Japan, and emended description of the genus Methylocystis (ex Whittenbury et al. 1970) Bowman et al. 1993.</title>
        <authorList>
            <person name="Kaise H."/>
            <person name="Sawadogo J.B."/>
            <person name="Alam M.S."/>
            <person name="Ueno C."/>
            <person name="Dianou D."/>
            <person name="Shinjo R."/>
            <person name="Asakawa S."/>
        </authorList>
    </citation>
    <scope>NUCLEOTIDE SEQUENCE [LARGE SCALE GENOMIC DNA]</scope>
    <source>
        <strain evidence="1 2">SS37A-Re</strain>
    </source>
</reference>
<keyword evidence="2" id="KW-1185">Reference proteome</keyword>
<dbReference type="Proteomes" id="UP001317629">
    <property type="component" value="Chromosome"/>
</dbReference>
<accession>A0ABM8EAF8</accession>
<protein>
    <recommendedName>
        <fullName evidence="3">Gas vesicle protein GvpG</fullName>
    </recommendedName>
</protein>
<evidence type="ECO:0000313" key="2">
    <source>
        <dbReference type="Proteomes" id="UP001317629"/>
    </source>
</evidence>
<evidence type="ECO:0000313" key="1">
    <source>
        <dbReference type="EMBL" id="BDV34909.1"/>
    </source>
</evidence>